<gene>
    <name evidence="9" type="ORF">CALCODRAFT_426435</name>
</gene>
<evidence type="ECO:0000256" key="8">
    <source>
        <dbReference type="SAM" id="Phobius"/>
    </source>
</evidence>
<dbReference type="InParanoid" id="A0A165JU90"/>
<organism evidence="9 10">
    <name type="scientific">Calocera cornea HHB12733</name>
    <dbReference type="NCBI Taxonomy" id="1353952"/>
    <lineage>
        <taxon>Eukaryota</taxon>
        <taxon>Fungi</taxon>
        <taxon>Dikarya</taxon>
        <taxon>Basidiomycota</taxon>
        <taxon>Agaricomycotina</taxon>
        <taxon>Dacrymycetes</taxon>
        <taxon>Dacrymycetales</taxon>
        <taxon>Dacrymycetaceae</taxon>
        <taxon>Calocera</taxon>
    </lineage>
</organism>
<keyword evidence="10" id="KW-1185">Reference proteome</keyword>
<dbReference type="GO" id="GO:0012505">
    <property type="term" value="C:endomembrane system"/>
    <property type="evidence" value="ECO:0007669"/>
    <property type="project" value="TreeGrafter"/>
</dbReference>
<dbReference type="InterPro" id="IPR008429">
    <property type="entry name" value="CLPTM1"/>
</dbReference>
<dbReference type="OrthoDB" id="378564at2759"/>
<dbReference type="Pfam" id="PF05602">
    <property type="entry name" value="CLPTM1"/>
    <property type="match status" value="1"/>
</dbReference>
<protein>
    <submittedName>
        <fullName evidence="9">Cleft lip and palate transmembrane 1</fullName>
    </submittedName>
</protein>
<keyword evidence="6" id="KW-0175">Coiled coil</keyword>
<accession>A0A165JU90</accession>
<dbReference type="GO" id="GO:0016020">
    <property type="term" value="C:membrane"/>
    <property type="evidence" value="ECO:0007669"/>
    <property type="project" value="UniProtKB-SubCell"/>
</dbReference>
<feature type="coiled-coil region" evidence="6">
    <location>
        <begin position="551"/>
        <end position="587"/>
    </location>
</feature>
<dbReference type="PANTHER" id="PTHR21347">
    <property type="entry name" value="CLEFT LIP AND PALATE ASSOCIATED TRANSMEMBRANE PROTEIN-RELATED"/>
    <property type="match status" value="1"/>
</dbReference>
<keyword evidence="3 8" id="KW-0812">Transmembrane</keyword>
<proteinExistence type="inferred from homology"/>
<reference evidence="9 10" key="1">
    <citation type="journal article" date="2016" name="Mol. Biol. Evol.">
        <title>Comparative Genomics of Early-Diverging Mushroom-Forming Fungi Provides Insights into the Origins of Lignocellulose Decay Capabilities.</title>
        <authorList>
            <person name="Nagy L.G."/>
            <person name="Riley R."/>
            <person name="Tritt A."/>
            <person name="Adam C."/>
            <person name="Daum C."/>
            <person name="Floudas D."/>
            <person name="Sun H."/>
            <person name="Yadav J.S."/>
            <person name="Pangilinan J."/>
            <person name="Larsson K.H."/>
            <person name="Matsuura K."/>
            <person name="Barry K."/>
            <person name="Labutti K."/>
            <person name="Kuo R."/>
            <person name="Ohm R.A."/>
            <person name="Bhattacharya S.S."/>
            <person name="Shirouzu T."/>
            <person name="Yoshinaga Y."/>
            <person name="Martin F.M."/>
            <person name="Grigoriev I.V."/>
            <person name="Hibbett D.S."/>
        </authorList>
    </citation>
    <scope>NUCLEOTIDE SEQUENCE [LARGE SCALE GENOMIC DNA]</scope>
    <source>
        <strain evidence="9 10">HHB12733</strain>
    </source>
</reference>
<sequence>MGYFGFTSTPKPPEPAADAPPSAQANASIIPARPLWPIGTELDVHLYLSTYPEGHFSRRRGGEDDRLPSWTWEGIKWGEWGWEREWEGMVTVPESVKHNGSLWLDVYVLPAGKDLSPDPGDIRFDEKEVYLFRKMLTRYWPKRKVQKEHNLLAGEEEKAEPEEGEADPKAQLIVPFWHPNLTLALISDSTEVSPRSIPVALAPFINIAPWTLDPEENVRSLYYPIVYPNDFWLLREGMVELNTTTTEVPLRVKFSPMSWMKFQIYASVGFGFEQQSRTAGTGGGEIEEIKRMLIETNPILLVTTILVSLLHTLFEFLAFKNDISHWRKKEEFTGVSLRTILTNVIVQLIILLYLVDNSVETSWMILGSQGVGVLIEAWKITKAVDINVVETPAGSRLPYWIKVTDKHVLSEDEKKTQEYDALAFRWVSYAAIPLLAGYTIYSLMYETHKGWYSFIITTLTSFVYMFGFVQLVPQLIINYKLKSVAHMPMKAMIYKTLGTVVDDFFAFCIKMPWLHRLACFRDDVVFLVFLYQRWIYRVDWKRANEYGQIAIDGIQDDKTELTEDIKLLEASEKKAKLEQEVEREGEMEEPKKTR</sequence>
<dbReference type="AlphaFoldDB" id="A0A165JU90"/>
<evidence type="ECO:0000256" key="3">
    <source>
        <dbReference type="ARBA" id="ARBA00022692"/>
    </source>
</evidence>
<dbReference type="STRING" id="1353952.A0A165JU90"/>
<feature type="transmembrane region" description="Helical" evidence="8">
    <location>
        <begin position="339"/>
        <end position="355"/>
    </location>
</feature>
<feature type="transmembrane region" description="Helical" evidence="8">
    <location>
        <begin position="299"/>
        <end position="319"/>
    </location>
</feature>
<dbReference type="PANTHER" id="PTHR21347:SF0">
    <property type="entry name" value="LIPID SCRAMBLASE CLPTM1L"/>
    <property type="match status" value="1"/>
</dbReference>
<name>A0A165JU90_9BASI</name>
<comment type="subcellular location">
    <subcellularLocation>
        <location evidence="1">Membrane</location>
        <topology evidence="1">Multi-pass membrane protein</topology>
    </subcellularLocation>
</comment>
<evidence type="ECO:0000313" key="9">
    <source>
        <dbReference type="EMBL" id="KZT62279.1"/>
    </source>
</evidence>
<feature type="region of interest" description="Disordered" evidence="7">
    <location>
        <begin position="1"/>
        <end position="24"/>
    </location>
</feature>
<evidence type="ECO:0000256" key="2">
    <source>
        <dbReference type="ARBA" id="ARBA00009310"/>
    </source>
</evidence>
<evidence type="ECO:0000256" key="5">
    <source>
        <dbReference type="ARBA" id="ARBA00023136"/>
    </source>
</evidence>
<keyword evidence="5 8" id="KW-0472">Membrane</keyword>
<feature type="transmembrane region" description="Helical" evidence="8">
    <location>
        <begin position="450"/>
        <end position="472"/>
    </location>
</feature>
<evidence type="ECO:0000256" key="6">
    <source>
        <dbReference type="SAM" id="Coils"/>
    </source>
</evidence>
<evidence type="ECO:0000256" key="1">
    <source>
        <dbReference type="ARBA" id="ARBA00004141"/>
    </source>
</evidence>
<feature type="transmembrane region" description="Helical" evidence="8">
    <location>
        <begin position="423"/>
        <end position="444"/>
    </location>
</feature>
<evidence type="ECO:0000256" key="4">
    <source>
        <dbReference type="ARBA" id="ARBA00022989"/>
    </source>
</evidence>
<dbReference type="Proteomes" id="UP000076842">
    <property type="component" value="Unassembled WGS sequence"/>
</dbReference>
<evidence type="ECO:0000313" key="10">
    <source>
        <dbReference type="Proteomes" id="UP000076842"/>
    </source>
</evidence>
<dbReference type="EMBL" id="KV423917">
    <property type="protein sequence ID" value="KZT62279.1"/>
    <property type="molecule type" value="Genomic_DNA"/>
</dbReference>
<evidence type="ECO:0000256" key="7">
    <source>
        <dbReference type="SAM" id="MobiDB-lite"/>
    </source>
</evidence>
<keyword evidence="4 8" id="KW-1133">Transmembrane helix</keyword>
<comment type="similarity">
    <text evidence="2">Belongs to the CLPTM1 family.</text>
</comment>